<feature type="domain" description="Immunity protein 35" evidence="1">
    <location>
        <begin position="256"/>
        <end position="338"/>
    </location>
</feature>
<organism evidence="3 4">
    <name type="scientific">Streptomyces axinellae</name>
    <dbReference type="NCBI Taxonomy" id="552788"/>
    <lineage>
        <taxon>Bacteria</taxon>
        <taxon>Bacillati</taxon>
        <taxon>Actinomycetota</taxon>
        <taxon>Actinomycetes</taxon>
        <taxon>Kitasatosporales</taxon>
        <taxon>Streptomycetaceae</taxon>
        <taxon>Streptomyces</taxon>
    </lineage>
</organism>
<dbReference type="InterPro" id="IPR029082">
    <property type="entry name" value="Imm35"/>
</dbReference>
<name>A0ABN3QWX3_9ACTN</name>
<keyword evidence="4" id="KW-1185">Reference proteome</keyword>
<accession>A0ABN3QWX3</accession>
<dbReference type="InterPro" id="IPR028908">
    <property type="entry name" value="Tox-PL_dom"/>
</dbReference>
<dbReference type="Proteomes" id="UP001501447">
    <property type="component" value="Unassembled WGS sequence"/>
</dbReference>
<evidence type="ECO:0000259" key="1">
    <source>
        <dbReference type="Pfam" id="PF15567"/>
    </source>
</evidence>
<dbReference type="Pfam" id="PF15567">
    <property type="entry name" value="Imm35"/>
    <property type="match status" value="1"/>
</dbReference>
<sequence>MPPSSSSSSSVPGSDPRGQALGWLRATYGGLVELTVPEPVAEDATTWLFACRTVPQPGYPATPMLAASVAVPKDGSTPFHPASNDLWADLADFGRTRTPRTPDQQARRLNARGCVVAVGGGLAGTPAVPLPWSPAHEAPGWWDLLLRRYFPGAERLTCGSWDEVTGAMHETGPGTRGVVWIRREAGGVEVSGHLVHVHVTEKDGQVVYLDGMTGGLAQLETRGLRKLKLARLRPEPGAAPPPPKPPWRRPAPDFTAAVVKAETWLAHTYQEPLELVDPDPADERGRGWLFACETKARLNGGDWSRGMLDAALVVPKDESVPFGLPNSLPWHWLDAWDKGAEPGDGTLPLPPRPGAAAWLPATLAELGAGTPAVSAHTELADLLDELAGLPPGARALIWVRRVDHRGRESVGLVLNAFRTPEGRTGIVDGSAAPVTDLNALAASGFRLIRYR</sequence>
<protein>
    <recommendedName>
        <fullName evidence="5">Tox-PL domain-containing protein</fullName>
    </recommendedName>
</protein>
<reference evidence="3 4" key="1">
    <citation type="journal article" date="2019" name="Int. J. Syst. Evol. Microbiol.">
        <title>The Global Catalogue of Microorganisms (GCM) 10K type strain sequencing project: providing services to taxonomists for standard genome sequencing and annotation.</title>
        <authorList>
            <consortium name="The Broad Institute Genomics Platform"/>
            <consortium name="The Broad Institute Genome Sequencing Center for Infectious Disease"/>
            <person name="Wu L."/>
            <person name="Ma J."/>
        </authorList>
    </citation>
    <scope>NUCLEOTIDE SEQUENCE [LARGE SCALE GENOMIC DNA]</scope>
    <source>
        <strain evidence="3 4">JCM 16373</strain>
    </source>
</reference>
<evidence type="ECO:0008006" key="5">
    <source>
        <dbReference type="Google" id="ProtNLM"/>
    </source>
</evidence>
<dbReference type="EMBL" id="BAAARJ010000030">
    <property type="protein sequence ID" value="GAA2637537.1"/>
    <property type="molecule type" value="Genomic_DNA"/>
</dbReference>
<evidence type="ECO:0000313" key="4">
    <source>
        <dbReference type="Proteomes" id="UP001501447"/>
    </source>
</evidence>
<dbReference type="Pfam" id="PF15644">
    <property type="entry name" value="Gln_amidase"/>
    <property type="match status" value="1"/>
</dbReference>
<evidence type="ECO:0000313" key="3">
    <source>
        <dbReference type="EMBL" id="GAA2637537.1"/>
    </source>
</evidence>
<feature type="domain" description="Tox-PL" evidence="2">
    <location>
        <begin position="110"/>
        <end position="214"/>
    </location>
</feature>
<comment type="caution">
    <text evidence="3">The sequence shown here is derived from an EMBL/GenBank/DDBJ whole genome shotgun (WGS) entry which is preliminary data.</text>
</comment>
<dbReference type="RefSeq" id="WP_344570466.1">
    <property type="nucleotide sequence ID" value="NZ_BAAARJ010000030.1"/>
</dbReference>
<evidence type="ECO:0000259" key="2">
    <source>
        <dbReference type="Pfam" id="PF15644"/>
    </source>
</evidence>
<proteinExistence type="predicted"/>
<gene>
    <name evidence="3" type="ORF">GCM10009863_62800</name>
</gene>